<evidence type="ECO:0000313" key="3">
    <source>
        <dbReference type="Proteomes" id="UP000518266"/>
    </source>
</evidence>
<evidence type="ECO:0000313" key="2">
    <source>
        <dbReference type="EMBL" id="KAF3839779.1"/>
    </source>
</evidence>
<dbReference type="Proteomes" id="UP000518266">
    <property type="component" value="Unassembled WGS sequence"/>
</dbReference>
<evidence type="ECO:0000256" key="1">
    <source>
        <dbReference type="SAM" id="MobiDB-lite"/>
    </source>
</evidence>
<feature type="region of interest" description="Disordered" evidence="1">
    <location>
        <begin position="101"/>
        <end position="120"/>
    </location>
</feature>
<dbReference type="EMBL" id="JAAKFY010000021">
    <property type="protein sequence ID" value="KAF3839779.1"/>
    <property type="molecule type" value="Genomic_DNA"/>
</dbReference>
<organism evidence="2 3">
    <name type="scientific">Dissostichus mawsoni</name>
    <name type="common">Antarctic cod</name>
    <dbReference type="NCBI Taxonomy" id="36200"/>
    <lineage>
        <taxon>Eukaryota</taxon>
        <taxon>Metazoa</taxon>
        <taxon>Chordata</taxon>
        <taxon>Craniata</taxon>
        <taxon>Vertebrata</taxon>
        <taxon>Euteleostomi</taxon>
        <taxon>Actinopterygii</taxon>
        <taxon>Neopterygii</taxon>
        <taxon>Teleostei</taxon>
        <taxon>Neoteleostei</taxon>
        <taxon>Acanthomorphata</taxon>
        <taxon>Eupercaria</taxon>
        <taxon>Perciformes</taxon>
        <taxon>Notothenioidei</taxon>
        <taxon>Nototheniidae</taxon>
        <taxon>Dissostichus</taxon>
    </lineage>
</organism>
<feature type="compositionally biased region" description="Basic and acidic residues" evidence="1">
    <location>
        <begin position="158"/>
        <end position="167"/>
    </location>
</feature>
<keyword evidence="3" id="KW-1185">Reference proteome</keyword>
<dbReference type="AlphaFoldDB" id="A0A7J5XT95"/>
<comment type="caution">
    <text evidence="2">The sequence shown here is derived from an EMBL/GenBank/DDBJ whole genome shotgun (WGS) entry which is preliminary data.</text>
</comment>
<dbReference type="OrthoDB" id="10372787at2759"/>
<protein>
    <submittedName>
        <fullName evidence="2">Uncharacterized protein</fullName>
    </submittedName>
</protein>
<feature type="region of interest" description="Disordered" evidence="1">
    <location>
        <begin position="141"/>
        <end position="169"/>
    </location>
</feature>
<accession>A0A7J5XT95</accession>
<reference evidence="2 3" key="1">
    <citation type="submission" date="2020-03" db="EMBL/GenBank/DDBJ databases">
        <title>Dissostichus mawsoni Genome sequencing and assembly.</title>
        <authorList>
            <person name="Park H."/>
        </authorList>
    </citation>
    <scope>NUCLEOTIDE SEQUENCE [LARGE SCALE GENOMIC DNA]</scope>
    <source>
        <strain evidence="2">DM0001</strain>
        <tissue evidence="2">Muscle</tissue>
    </source>
</reference>
<feature type="region of interest" description="Disordered" evidence="1">
    <location>
        <begin position="249"/>
        <end position="291"/>
    </location>
</feature>
<sequence length="291" mass="32709">MKSRCEYVSELYLNLKRDPRRVKSLRLALPVDTNLIVVLHNDQRETTLLKVQPGLVFWAICFDKDNHQNRYQLHDRYRSNHLLKMSASMGALCLGVKRNSETSSGECSKGSQSPISPGYRFTQTHINTRDTHRQIHTDIRAVQQQHPAGDGGPRRPGRRDVNHRPPADHGGCMHDLLLMGQEQGVPGHPSCPPSSSPLTVPLRLRERRLNVRRRKPIIFLIHKVRRSLLCPGKVFHTTGGEAGVLLLLLSPPPPPRPPRGEESLSRHGGDFRAADQSSGWMSAGDPSRIPY</sequence>
<proteinExistence type="predicted"/>
<name>A0A7J5XT95_DISMA</name>
<feature type="compositionally biased region" description="Basic and acidic residues" evidence="1">
    <location>
        <begin position="258"/>
        <end position="273"/>
    </location>
</feature>
<gene>
    <name evidence="2" type="ORF">F7725_018496</name>
</gene>